<evidence type="ECO:0000256" key="2">
    <source>
        <dbReference type="ARBA" id="ARBA00005182"/>
    </source>
</evidence>
<evidence type="ECO:0000256" key="7">
    <source>
        <dbReference type="SAM" id="Phobius"/>
    </source>
</evidence>
<keyword evidence="7" id="KW-0472">Membrane</keyword>
<evidence type="ECO:0000313" key="10">
    <source>
        <dbReference type="Proteomes" id="UP000619238"/>
    </source>
</evidence>
<evidence type="ECO:0000256" key="6">
    <source>
        <dbReference type="ARBA" id="ARBA00022841"/>
    </source>
</evidence>
<keyword evidence="7" id="KW-0812">Transmembrane</keyword>
<accession>A0ABR7Q8M1</accession>
<name>A0ABR7Q8M1_9FLAO</name>
<organism evidence="9 10">
    <name type="scientific">Kordia aestuariivivens</name>
    <dbReference type="NCBI Taxonomy" id="2759037"/>
    <lineage>
        <taxon>Bacteria</taxon>
        <taxon>Pseudomonadati</taxon>
        <taxon>Bacteroidota</taxon>
        <taxon>Flavobacteriia</taxon>
        <taxon>Flavobacteriales</taxon>
        <taxon>Flavobacteriaceae</taxon>
        <taxon>Kordia</taxon>
    </lineage>
</organism>
<evidence type="ECO:0000256" key="1">
    <source>
        <dbReference type="ARBA" id="ARBA00004418"/>
    </source>
</evidence>
<keyword evidence="9" id="KW-0378">Hydrolase</keyword>
<reference evidence="9 10" key="1">
    <citation type="submission" date="2020-07" db="EMBL/GenBank/DDBJ databases">
        <title>Description of Kordia aestuariivivens sp. nov., isolated from a tidal flat.</title>
        <authorList>
            <person name="Park S."/>
            <person name="Yoon J.-H."/>
        </authorList>
    </citation>
    <scope>NUCLEOTIDE SEQUENCE [LARGE SCALE GENOMIC DNA]</scope>
    <source>
        <strain evidence="9 10">YSTF-M3</strain>
    </source>
</reference>
<proteinExistence type="predicted"/>
<protein>
    <submittedName>
        <fullName evidence="9">SGNH/GDSL hydrolase family protein</fullName>
    </submittedName>
</protein>
<feature type="domain" description="AlgX/AlgJ SGNH hydrolase-like" evidence="8">
    <location>
        <begin position="271"/>
        <end position="380"/>
    </location>
</feature>
<keyword evidence="6" id="KW-0016">Alginate biosynthesis</keyword>
<keyword evidence="7" id="KW-1133">Transmembrane helix</keyword>
<keyword evidence="3" id="KW-0808">Transferase</keyword>
<evidence type="ECO:0000259" key="8">
    <source>
        <dbReference type="Pfam" id="PF16822"/>
    </source>
</evidence>
<dbReference type="Gene3D" id="3.40.50.1110">
    <property type="entry name" value="SGNH hydrolase"/>
    <property type="match status" value="1"/>
</dbReference>
<comment type="caution">
    <text evidence="9">The sequence shown here is derived from an EMBL/GenBank/DDBJ whole genome shotgun (WGS) entry which is preliminary data.</text>
</comment>
<evidence type="ECO:0000313" key="9">
    <source>
        <dbReference type="EMBL" id="MBC8754893.1"/>
    </source>
</evidence>
<keyword evidence="10" id="KW-1185">Reference proteome</keyword>
<dbReference type="RefSeq" id="WP_187561945.1">
    <property type="nucleotide sequence ID" value="NZ_JACGWS010000005.1"/>
</dbReference>
<dbReference type="InterPro" id="IPR036514">
    <property type="entry name" value="SGNH_hydro_sf"/>
</dbReference>
<evidence type="ECO:0000256" key="3">
    <source>
        <dbReference type="ARBA" id="ARBA00022679"/>
    </source>
</evidence>
<dbReference type="InterPro" id="IPR031811">
    <property type="entry name" value="ALGX/ALGJ_SGNH-like"/>
</dbReference>
<feature type="transmembrane region" description="Helical" evidence="7">
    <location>
        <begin position="12"/>
        <end position="30"/>
    </location>
</feature>
<dbReference type="EMBL" id="JACGWS010000005">
    <property type="protein sequence ID" value="MBC8754893.1"/>
    <property type="molecule type" value="Genomic_DNA"/>
</dbReference>
<evidence type="ECO:0000256" key="4">
    <source>
        <dbReference type="ARBA" id="ARBA00022729"/>
    </source>
</evidence>
<keyword evidence="4" id="KW-0732">Signal</keyword>
<dbReference type="Pfam" id="PF16822">
    <property type="entry name" value="ALGX"/>
    <property type="match status" value="1"/>
</dbReference>
<dbReference type="SUPFAM" id="SSF52266">
    <property type="entry name" value="SGNH hydrolase"/>
    <property type="match status" value="1"/>
</dbReference>
<comment type="pathway">
    <text evidence="2">Glycan biosynthesis; alginate biosynthesis.</text>
</comment>
<evidence type="ECO:0000256" key="5">
    <source>
        <dbReference type="ARBA" id="ARBA00022764"/>
    </source>
</evidence>
<dbReference type="GO" id="GO:0016787">
    <property type="term" value="F:hydrolase activity"/>
    <property type="evidence" value="ECO:0007669"/>
    <property type="project" value="UniProtKB-KW"/>
</dbReference>
<comment type="subcellular location">
    <subcellularLocation>
        <location evidence="1">Periplasm</location>
    </subcellularLocation>
</comment>
<gene>
    <name evidence="9" type="ORF">H2O64_09440</name>
</gene>
<sequence length="382" mass="43993">MKKFLKNLKKYLIIFVITLIFLEIGSYLVLRFTGSSSSKTTETNTSYTHIPLTIYKKQTESGAIQTVKTAVVPVKENYSSRWAYREFNVSVKTNAKGLRENTTYDNKDVQVAFFGDSFTFGHGVEVEERYSNVFADSLQNYNVANYAYLSGFQPEHYEYFVRNNTDLRPKHVIVGMYIGNDMSSDVLETNYDRAANTLEIPLRMISDDGSIYNAPKLYVFPINKLIKYSYFTKLVVKTVNRTHYRDMLFENLLPNAPNSVALETGKEDLTENRGIVALQELDKIVKERGGKLTVVLIPQNYFFSKKNPHIHDELKDKLQEVINGDNSYKAIKRQLTTFHIDYLDPMPVLDESSYFDEDAHWNKKGHKQVGEALAKHIKAMQE</sequence>
<keyword evidence="5" id="KW-0574">Periplasm</keyword>
<dbReference type="Proteomes" id="UP000619238">
    <property type="component" value="Unassembled WGS sequence"/>
</dbReference>